<proteinExistence type="predicted"/>
<protein>
    <recommendedName>
        <fullName evidence="2">DUF2314 domain-containing protein</fullName>
    </recommendedName>
</protein>
<reference evidence="3 4" key="1">
    <citation type="submission" date="2020-07" db="EMBL/GenBank/DDBJ databases">
        <title>Mycobacterium kansasii (former subtype) with zoonotic potential isolated from diseased indoor pet cat, Japan.</title>
        <authorList>
            <person name="Fukano H."/>
            <person name="Terazono T."/>
            <person name="Hoshino Y."/>
        </authorList>
    </citation>
    <scope>NUCLEOTIDE SEQUENCE [LARGE SCALE GENOMIC DNA]</scope>
    <source>
        <strain evidence="3 4">Kuro-I</strain>
    </source>
</reference>
<evidence type="ECO:0000256" key="1">
    <source>
        <dbReference type="SAM" id="MobiDB-lite"/>
    </source>
</evidence>
<gene>
    <name evidence="3" type="ORF">NIIDMKKI_29600</name>
</gene>
<dbReference type="Proteomes" id="UP000516380">
    <property type="component" value="Chromosome"/>
</dbReference>
<name>A0A7G1IBD5_MYCKA</name>
<accession>A0A7G1IBD5</accession>
<evidence type="ECO:0000313" key="4">
    <source>
        <dbReference type="Proteomes" id="UP000516380"/>
    </source>
</evidence>
<dbReference type="Pfam" id="PF10077">
    <property type="entry name" value="DUF2314"/>
    <property type="match status" value="1"/>
</dbReference>
<evidence type="ECO:0000259" key="2">
    <source>
        <dbReference type="Pfam" id="PF10077"/>
    </source>
</evidence>
<feature type="domain" description="DUF2314" evidence="2">
    <location>
        <begin position="333"/>
        <end position="444"/>
    </location>
</feature>
<dbReference type="AlphaFoldDB" id="A0A7G1IBD5"/>
<dbReference type="InterPro" id="IPR018756">
    <property type="entry name" value="DUF2314"/>
</dbReference>
<evidence type="ECO:0000313" key="3">
    <source>
        <dbReference type="EMBL" id="BCI87754.1"/>
    </source>
</evidence>
<feature type="region of interest" description="Disordered" evidence="1">
    <location>
        <begin position="1"/>
        <end position="34"/>
    </location>
</feature>
<dbReference type="EMBL" id="AP023343">
    <property type="protein sequence ID" value="BCI87754.1"/>
    <property type="molecule type" value="Genomic_DNA"/>
</dbReference>
<organism evidence="3 4">
    <name type="scientific">Mycobacterium kansasii</name>
    <dbReference type="NCBI Taxonomy" id="1768"/>
    <lineage>
        <taxon>Bacteria</taxon>
        <taxon>Bacillati</taxon>
        <taxon>Actinomycetota</taxon>
        <taxon>Actinomycetes</taxon>
        <taxon>Mycobacteriales</taxon>
        <taxon>Mycobacteriaceae</taxon>
        <taxon>Mycobacterium</taxon>
    </lineage>
</organism>
<keyword evidence="4" id="KW-1185">Reference proteome</keyword>
<sequence length="445" mass="48052">MAFVDSRSAELPSPDDVRGPAVNPDPFQHAQSGADLIPAGPLQAEQISYAFAIYYLPKPSADPFATLDALLAREFREFHHADCLSGDETEPTVNAWITADPQHDCPPPSPDIVQLFGRGVSLQQTAALQATEAALVLNFVYPKGQALSRLRTALRLTGELASGTGGLIWDNETREVFTPAAWIEMRIDQWNGPTPDISDHTVIHAYQPDGHVRLVTLGMAKFGLPDVVVNQLPRSVSQQVGDLVSAFCQAITDGPVVERRGEFDLDVRRIGSAGTGTAPLTLKVGTPEAGDPDNRILELTFDRGTGEDVHTRRHAVLAAAFGSGSPVVPTMHDDALNAASEQARSKLPALRALFNDGLAPGEFLQLKAPFEGAGGIREWMWVEVASWTDDAITGFLVNEPASSLGLHAGQTVEVAESTVFDYMHKRRDGVIDGNETERLIRSQLN</sequence>